<gene>
    <name evidence="3" type="ORF">FH610_038890</name>
</gene>
<evidence type="ECO:0000313" key="4">
    <source>
        <dbReference type="Proteomes" id="UP000313066"/>
    </source>
</evidence>
<protein>
    <submittedName>
        <fullName evidence="3">HPF/RaiA family ribosome-associated protein</fullName>
    </submittedName>
</protein>
<dbReference type="Pfam" id="PF16321">
    <property type="entry name" value="Ribosom_S30AE_C"/>
    <property type="match status" value="2"/>
</dbReference>
<keyword evidence="4" id="KW-1185">Reference proteome</keyword>
<name>A0A5N6B4N7_9ACTN</name>
<comment type="caution">
    <text evidence="3">The sequence shown here is derived from an EMBL/GenBank/DDBJ whole genome shotgun (WGS) entry which is preliminary data.</text>
</comment>
<organism evidence="3 4">
    <name type="scientific">Microbispora catharanthi</name>
    <dbReference type="NCBI Taxonomy" id="1712871"/>
    <lineage>
        <taxon>Bacteria</taxon>
        <taxon>Bacillati</taxon>
        <taxon>Actinomycetota</taxon>
        <taxon>Actinomycetes</taxon>
        <taxon>Streptosporangiales</taxon>
        <taxon>Streptosporangiaceae</taxon>
        <taxon>Microbispora</taxon>
    </lineage>
</organism>
<dbReference type="GO" id="GO:0045900">
    <property type="term" value="P:negative regulation of translational elongation"/>
    <property type="evidence" value="ECO:0007669"/>
    <property type="project" value="TreeGrafter"/>
</dbReference>
<evidence type="ECO:0000259" key="2">
    <source>
        <dbReference type="Pfam" id="PF16321"/>
    </source>
</evidence>
<dbReference type="Gene3D" id="3.30.505.50">
    <property type="entry name" value="Sigma 54 modulation/S30EA ribosomal protein, C-terminal domain"/>
    <property type="match status" value="2"/>
</dbReference>
<evidence type="ECO:0000313" key="3">
    <source>
        <dbReference type="EMBL" id="KAB8176027.1"/>
    </source>
</evidence>
<feature type="domain" description="Sigma 54 modulation/S30EA ribosomal protein C-terminal" evidence="2">
    <location>
        <begin position="143"/>
        <end position="190"/>
    </location>
</feature>
<reference evidence="3 4" key="1">
    <citation type="submission" date="2019-10" db="EMBL/GenBank/DDBJ databases">
        <title>Nonomuraea sp. nov., isolated from Phyllanthus amarus.</title>
        <authorList>
            <person name="Klykleung N."/>
            <person name="Tanasupawat S."/>
        </authorList>
    </citation>
    <scope>NUCLEOTIDE SEQUENCE [LARGE SCALE GENOMIC DNA]</scope>
    <source>
        <strain evidence="3 4">CR1-09</strain>
    </source>
</reference>
<dbReference type="PANTHER" id="PTHR33231">
    <property type="entry name" value="30S RIBOSOMAL PROTEIN"/>
    <property type="match status" value="1"/>
</dbReference>
<dbReference type="InterPro" id="IPR038416">
    <property type="entry name" value="Ribosom_S30AE_C_sf"/>
</dbReference>
<dbReference type="SUPFAM" id="SSF69754">
    <property type="entry name" value="Ribosome binding protein Y (YfiA homologue)"/>
    <property type="match status" value="1"/>
</dbReference>
<dbReference type="GO" id="GO:0043024">
    <property type="term" value="F:ribosomal small subunit binding"/>
    <property type="evidence" value="ECO:0007669"/>
    <property type="project" value="TreeGrafter"/>
</dbReference>
<feature type="region of interest" description="Disordered" evidence="1">
    <location>
        <begin position="1"/>
        <end position="28"/>
    </location>
</feature>
<accession>A0A5N6B4N7</accession>
<sequence length="268" mass="30102">MERRSPVSALDPSEIRVETRGPVPAGSADEARETVAALTALAHEPVLYARVKLGVSADPAVPRPCVAQANLDVNGRLVRAQAVGEHMHQAIRLLEDRLRVRLRRRSRDWEDLRGRYPLDVDQEWRRSSPPRHPLPYFPRPSGERQVVRHKAYELAWATPDEAAFDMEQLDYDFHLFREVDTGQDSVIYRSGEAYRLAQVSPRPDGLGPVSVPLTVSTTPAPVHTLEEATARLETSGLPFVFFADRRTGRGNVVYHRYDGHYGLITPSG</sequence>
<dbReference type="InterPro" id="IPR032528">
    <property type="entry name" value="Ribosom_S30AE_C"/>
</dbReference>
<dbReference type="PANTHER" id="PTHR33231:SF1">
    <property type="entry name" value="30S RIBOSOMAL PROTEIN"/>
    <property type="match status" value="1"/>
</dbReference>
<dbReference type="Proteomes" id="UP000313066">
    <property type="component" value="Unassembled WGS sequence"/>
</dbReference>
<feature type="domain" description="Sigma 54 modulation/S30EA ribosomal protein C-terminal" evidence="2">
    <location>
        <begin position="217"/>
        <end position="263"/>
    </location>
</feature>
<dbReference type="InterPro" id="IPR036567">
    <property type="entry name" value="RHF-like"/>
</dbReference>
<dbReference type="Gene3D" id="3.30.160.100">
    <property type="entry name" value="Ribosome hibernation promotion factor-like"/>
    <property type="match status" value="1"/>
</dbReference>
<dbReference type="EMBL" id="VDMA02000033">
    <property type="protein sequence ID" value="KAB8176027.1"/>
    <property type="molecule type" value="Genomic_DNA"/>
</dbReference>
<dbReference type="InterPro" id="IPR050574">
    <property type="entry name" value="HPF/YfiA_ribosome-assoc"/>
</dbReference>
<dbReference type="GO" id="GO:0022627">
    <property type="term" value="C:cytosolic small ribosomal subunit"/>
    <property type="evidence" value="ECO:0007669"/>
    <property type="project" value="TreeGrafter"/>
</dbReference>
<evidence type="ECO:0000256" key="1">
    <source>
        <dbReference type="SAM" id="MobiDB-lite"/>
    </source>
</evidence>
<proteinExistence type="predicted"/>
<dbReference type="AlphaFoldDB" id="A0A5N6B4N7"/>